<feature type="transmembrane region" description="Helical" evidence="1">
    <location>
        <begin position="29"/>
        <end position="46"/>
    </location>
</feature>
<dbReference type="Proteomes" id="UP001329915">
    <property type="component" value="Chromosome"/>
</dbReference>
<keyword evidence="1" id="KW-1133">Transmembrane helix</keyword>
<keyword evidence="1" id="KW-0812">Transmembrane</keyword>
<accession>A0AAU0UPP3</accession>
<proteinExistence type="predicted"/>
<feature type="transmembrane region" description="Helical" evidence="1">
    <location>
        <begin position="6"/>
        <end position="22"/>
    </location>
</feature>
<evidence type="ECO:0000256" key="1">
    <source>
        <dbReference type="SAM" id="Phobius"/>
    </source>
</evidence>
<dbReference type="KEGG" id="dbc:MFMK1_001985"/>
<evidence type="ECO:0000313" key="2">
    <source>
        <dbReference type="EMBL" id="WRO22160.1"/>
    </source>
</evidence>
<protein>
    <submittedName>
        <fullName evidence="2">Uncharacterized protein</fullName>
    </submittedName>
</protein>
<dbReference type="EMBL" id="CP121694">
    <property type="protein sequence ID" value="WRO22160.1"/>
    <property type="molecule type" value="Genomic_DNA"/>
</dbReference>
<sequence>MQKLFTIGFVFFTVTVLLDYLFGKGKVKYSRWLIAAIIYTFIYRLVTS</sequence>
<evidence type="ECO:0000313" key="3">
    <source>
        <dbReference type="Proteomes" id="UP001329915"/>
    </source>
</evidence>
<keyword evidence="1" id="KW-0472">Membrane</keyword>
<keyword evidence="3" id="KW-1185">Reference proteome</keyword>
<name>A0AAU0UPP3_9FIRM</name>
<dbReference type="AlphaFoldDB" id="A0AAU0UPP3"/>
<reference evidence="2 3" key="1">
    <citation type="submission" date="2023-04" db="EMBL/GenBank/DDBJ databases">
        <authorList>
            <person name="Hsu D."/>
        </authorList>
    </citation>
    <scope>NUCLEOTIDE SEQUENCE [LARGE SCALE GENOMIC DNA]</scope>
    <source>
        <strain evidence="2 3">MK1</strain>
    </source>
</reference>
<dbReference type="RefSeq" id="WP_366921580.1">
    <property type="nucleotide sequence ID" value="NZ_CP121694.1"/>
</dbReference>
<gene>
    <name evidence="2" type="ORF">MFMK1_001985</name>
</gene>
<organism evidence="2 3">
    <name type="scientific">Metallumcola ferriviriculae</name>
    <dbReference type="NCBI Taxonomy" id="3039180"/>
    <lineage>
        <taxon>Bacteria</taxon>
        <taxon>Bacillati</taxon>
        <taxon>Bacillota</taxon>
        <taxon>Clostridia</taxon>
        <taxon>Neomoorellales</taxon>
        <taxon>Desulfitibacteraceae</taxon>
        <taxon>Metallumcola</taxon>
    </lineage>
</organism>